<feature type="region of interest" description="Disordered" evidence="1">
    <location>
        <begin position="41"/>
        <end position="157"/>
    </location>
</feature>
<dbReference type="AlphaFoldDB" id="A0A255ET32"/>
<proteinExistence type="predicted"/>
<feature type="compositionally biased region" description="Pro residues" evidence="1">
    <location>
        <begin position="141"/>
        <end position="151"/>
    </location>
</feature>
<evidence type="ECO:0000313" key="3">
    <source>
        <dbReference type="EMBL" id="OYN92582.1"/>
    </source>
</evidence>
<gene>
    <name evidence="3" type="ORF">CGZ91_03650</name>
</gene>
<keyword evidence="2" id="KW-0472">Membrane</keyword>
<name>A0A255ET32_9ACTN</name>
<reference evidence="3 4" key="1">
    <citation type="submission" date="2017-07" db="EMBL/GenBank/DDBJ databases">
        <title>Draft whole genome sequences of clinical Proprionibacteriaceae strains.</title>
        <authorList>
            <person name="Bernier A.-M."/>
            <person name="Bernard K."/>
            <person name="Domingo M.-C."/>
        </authorList>
    </citation>
    <scope>NUCLEOTIDE SEQUENCE [LARGE SCALE GENOMIC DNA]</scope>
    <source>
        <strain evidence="3 4">NML 150081</strain>
    </source>
</reference>
<feature type="transmembrane region" description="Helical" evidence="2">
    <location>
        <begin position="20"/>
        <end position="38"/>
    </location>
</feature>
<organism evidence="3 4">
    <name type="scientific">Parenemella sanctibonifatiensis</name>
    <dbReference type="NCBI Taxonomy" id="2016505"/>
    <lineage>
        <taxon>Bacteria</taxon>
        <taxon>Bacillati</taxon>
        <taxon>Actinomycetota</taxon>
        <taxon>Actinomycetes</taxon>
        <taxon>Propionibacteriales</taxon>
        <taxon>Propionibacteriaceae</taxon>
        <taxon>Parenemella</taxon>
    </lineage>
</organism>
<evidence type="ECO:0000313" key="4">
    <source>
        <dbReference type="Proteomes" id="UP000216300"/>
    </source>
</evidence>
<keyword evidence="2" id="KW-0812">Transmembrane</keyword>
<feature type="compositionally biased region" description="Polar residues" evidence="1">
    <location>
        <begin position="44"/>
        <end position="68"/>
    </location>
</feature>
<accession>A0A255ET32</accession>
<dbReference type="EMBL" id="NMVJ01000001">
    <property type="protein sequence ID" value="OYN92582.1"/>
    <property type="molecule type" value="Genomic_DNA"/>
</dbReference>
<comment type="caution">
    <text evidence="3">The sequence shown here is derived from an EMBL/GenBank/DDBJ whole genome shotgun (WGS) entry which is preliminary data.</text>
</comment>
<dbReference type="Proteomes" id="UP000216300">
    <property type="component" value="Unassembled WGS sequence"/>
</dbReference>
<evidence type="ECO:0000256" key="1">
    <source>
        <dbReference type="SAM" id="MobiDB-lite"/>
    </source>
</evidence>
<keyword evidence="4" id="KW-1185">Reference proteome</keyword>
<protein>
    <submittedName>
        <fullName evidence="3">Uncharacterized protein</fullName>
    </submittedName>
</protein>
<keyword evidence="2" id="KW-1133">Transmembrane helix</keyword>
<sequence length="280" mass="29221">MLHPVGPEGQSVYWLRRGVVLAVTLVLVVGLGVGVTLLNGGSGQAQPLSAPTTEQSPSSTEPNASENSGEGDLPPGDPLPEETPGEAPESSESQTDQAPAERGGGFESPAPAPAPESAPAPEGEPHPEQEPAPGPEGDQPAPAPAPEPAPEGPHKCDPKAVTLVLMGERRTPMGAPAQLQLSAINNAEQACELTLDQSNTELLITSGKDRIWSSRDCQAWFPTKQAMLEPQQAVDWTMEWTVQRSQGCKLSDSLNPGTYVATISLADGATERLVLDVVRG</sequence>
<evidence type="ECO:0000256" key="2">
    <source>
        <dbReference type="SAM" id="Phobius"/>
    </source>
</evidence>